<proteinExistence type="predicted"/>
<dbReference type="RefSeq" id="XP_017698378.1">
    <property type="nucleotide sequence ID" value="XM_017842889.3"/>
</dbReference>
<name>A0A8B7C2A1_PHODC</name>
<organism evidence="2 3">
    <name type="scientific">Phoenix dactylifera</name>
    <name type="common">Date palm</name>
    <dbReference type="NCBI Taxonomy" id="42345"/>
    <lineage>
        <taxon>Eukaryota</taxon>
        <taxon>Viridiplantae</taxon>
        <taxon>Streptophyta</taxon>
        <taxon>Embryophyta</taxon>
        <taxon>Tracheophyta</taxon>
        <taxon>Spermatophyta</taxon>
        <taxon>Magnoliopsida</taxon>
        <taxon>Liliopsida</taxon>
        <taxon>Arecaceae</taxon>
        <taxon>Coryphoideae</taxon>
        <taxon>Phoeniceae</taxon>
        <taxon>Phoenix</taxon>
    </lineage>
</organism>
<protein>
    <submittedName>
        <fullName evidence="3 4">Uncharacterized protein LOC103707449</fullName>
    </submittedName>
</protein>
<evidence type="ECO:0000313" key="3">
    <source>
        <dbReference type="RefSeq" id="XP_008790164.1"/>
    </source>
</evidence>
<reference evidence="2" key="1">
    <citation type="journal article" date="2019" name="Nat. Commun.">
        <title>Genome-wide association mapping of date palm fruit traits.</title>
        <authorList>
            <person name="Hazzouri K.M."/>
            <person name="Gros-Balthazard M."/>
            <person name="Flowers J.M."/>
            <person name="Copetti D."/>
            <person name="Lemansour A."/>
            <person name="Lebrun M."/>
            <person name="Masmoudi K."/>
            <person name="Ferrand S."/>
            <person name="Dhar M.I."/>
            <person name="Fresquez Z.A."/>
            <person name="Rosas U."/>
            <person name="Zhang J."/>
            <person name="Talag J."/>
            <person name="Lee S."/>
            <person name="Kudrna D."/>
            <person name="Powell R.F."/>
            <person name="Leitch I.J."/>
            <person name="Krueger R.R."/>
            <person name="Wing R.A."/>
            <person name="Amiri K.M.A."/>
            <person name="Purugganan M.D."/>
        </authorList>
    </citation>
    <scope>NUCLEOTIDE SEQUENCE [LARGE SCALE GENOMIC DNA]</scope>
    <source>
        <strain evidence="2">cv. Khalas</strain>
    </source>
</reference>
<evidence type="ECO:0000256" key="1">
    <source>
        <dbReference type="SAM" id="Phobius"/>
    </source>
</evidence>
<dbReference type="PANTHER" id="PTHR35462">
    <property type="match status" value="1"/>
</dbReference>
<evidence type="ECO:0000313" key="4">
    <source>
        <dbReference type="RefSeq" id="XP_017698377.1"/>
    </source>
</evidence>
<reference evidence="3 4" key="2">
    <citation type="submission" date="2025-04" db="UniProtKB">
        <authorList>
            <consortium name="RefSeq"/>
        </authorList>
    </citation>
    <scope>IDENTIFICATION</scope>
    <source>
        <tissue evidence="3 4">Young leaves</tissue>
    </source>
</reference>
<sequence>MEEGDEWLAADKLQHLLACFLITVLVAVIAVRSRHPFLRRRSTALGSLAALFAGAAKEAGDEIGLWSSAGASVKDAAADLLGILLASLSLSLYRRLLSCSSRDLVRDQGISMV</sequence>
<dbReference type="AlphaFoldDB" id="A0A8B7C2A1"/>
<keyword evidence="1" id="KW-1133">Transmembrane helix</keyword>
<dbReference type="KEGG" id="pda:103707449"/>
<dbReference type="Proteomes" id="UP000228380">
    <property type="component" value="Chromosome 1"/>
</dbReference>
<dbReference type="RefSeq" id="XP_008790164.1">
    <property type="nucleotide sequence ID" value="XM_008791942.4"/>
</dbReference>
<evidence type="ECO:0000313" key="5">
    <source>
        <dbReference type="RefSeq" id="XP_017698378.1"/>
    </source>
</evidence>
<keyword evidence="2" id="KW-1185">Reference proteome</keyword>
<dbReference type="PANTHER" id="PTHR35462:SF2">
    <property type="entry name" value="TRANSMEMBRANE PROTEIN"/>
    <property type="match status" value="1"/>
</dbReference>
<dbReference type="GeneID" id="103707449"/>
<evidence type="ECO:0000313" key="2">
    <source>
        <dbReference type="Proteomes" id="UP000228380"/>
    </source>
</evidence>
<gene>
    <name evidence="3 4 5" type="primary">LOC103707449</name>
</gene>
<accession>A0A8B7C2A1</accession>
<feature type="transmembrane region" description="Helical" evidence="1">
    <location>
        <begin position="13"/>
        <end position="31"/>
    </location>
</feature>
<dbReference type="RefSeq" id="XP_017698377.1">
    <property type="nucleotide sequence ID" value="XM_017842888.3"/>
</dbReference>
<keyword evidence="1" id="KW-0472">Membrane</keyword>
<keyword evidence="1" id="KW-0812">Transmembrane</keyword>
<dbReference type="OrthoDB" id="772152at2759"/>